<evidence type="ECO:0000256" key="1">
    <source>
        <dbReference type="SAM" id="MobiDB-lite"/>
    </source>
</evidence>
<proteinExistence type="predicted"/>
<dbReference type="InterPro" id="IPR002837">
    <property type="entry name" value="DUF123"/>
</dbReference>
<evidence type="ECO:0000313" key="3">
    <source>
        <dbReference type="Proteomes" id="UP000245474"/>
    </source>
</evidence>
<sequence>MRRPPRSAPRNSAAPGSEGQYGVAAQLPAVPVAGAAGPPLRIGALGEHHLAPGRYVYTGSARRHPRARLERHLGLRPRRLRWHVDYLLTHPDCQVVDVCLVAIEECALNARQGGRIAIPGFGASDCQAGCGAHLRYLGAGVAPLAGG</sequence>
<dbReference type="Pfam" id="PF01986">
    <property type="entry name" value="DUF123"/>
    <property type="match status" value="1"/>
</dbReference>
<evidence type="ECO:0000313" key="2">
    <source>
        <dbReference type="EMBL" id="PWG63699.1"/>
    </source>
</evidence>
<feature type="region of interest" description="Disordered" evidence="1">
    <location>
        <begin position="1"/>
        <end position="20"/>
    </location>
</feature>
<dbReference type="PANTHER" id="PTHR37460">
    <property type="entry name" value="ENDONUCLEASE III"/>
    <property type="match status" value="1"/>
</dbReference>
<feature type="compositionally biased region" description="Low complexity" evidence="1">
    <location>
        <begin position="8"/>
        <end position="20"/>
    </location>
</feature>
<gene>
    <name evidence="2" type="ORF">DEM34_07420</name>
</gene>
<dbReference type="OrthoDB" id="9811593at2"/>
<dbReference type="EMBL" id="QFFI01000009">
    <property type="protein sequence ID" value="PWG63699.1"/>
    <property type="molecule type" value="Genomic_DNA"/>
</dbReference>
<reference evidence="2 3" key="1">
    <citation type="submission" date="2018-05" db="EMBL/GenBank/DDBJ databases">
        <title>Spiribacter halobius sp. nov., a moderately halophilic bacterium isolated from marine solar saltern.</title>
        <authorList>
            <person name="Zheng W.-S."/>
            <person name="Lu D.-C."/>
            <person name="Du Z.-J."/>
        </authorList>
    </citation>
    <scope>NUCLEOTIDE SEQUENCE [LARGE SCALE GENOMIC DNA]</scope>
    <source>
        <strain evidence="2 3">E85</strain>
    </source>
</reference>
<organism evidence="2 3">
    <name type="scientific">Sediminicurvatus halobius</name>
    <dbReference type="NCBI Taxonomy" id="2182432"/>
    <lineage>
        <taxon>Bacteria</taxon>
        <taxon>Pseudomonadati</taxon>
        <taxon>Pseudomonadota</taxon>
        <taxon>Gammaproteobacteria</taxon>
        <taxon>Chromatiales</taxon>
        <taxon>Ectothiorhodospiraceae</taxon>
        <taxon>Sediminicurvatus</taxon>
    </lineage>
</organism>
<dbReference type="AlphaFoldDB" id="A0A2U2N3Z7"/>
<protein>
    <submittedName>
        <fullName evidence="2">DUF123 domain-containing protein</fullName>
    </submittedName>
</protein>
<dbReference type="CDD" id="cd10441">
    <property type="entry name" value="GIY-YIG_COG1833"/>
    <property type="match status" value="1"/>
</dbReference>
<comment type="caution">
    <text evidence="2">The sequence shown here is derived from an EMBL/GenBank/DDBJ whole genome shotgun (WGS) entry which is preliminary data.</text>
</comment>
<keyword evidence="3" id="KW-1185">Reference proteome</keyword>
<accession>A0A2U2N3Z7</accession>
<dbReference type="PANTHER" id="PTHR37460:SF1">
    <property type="entry name" value="ENDONUCLEASE III"/>
    <property type="match status" value="1"/>
</dbReference>
<dbReference type="Proteomes" id="UP000245474">
    <property type="component" value="Unassembled WGS sequence"/>
</dbReference>
<name>A0A2U2N3Z7_9GAMM</name>